<dbReference type="InterPro" id="IPR005511">
    <property type="entry name" value="SMP-30"/>
</dbReference>
<feature type="active site" description="Proton donor/acceptor" evidence="2">
    <location>
        <position position="208"/>
    </location>
</feature>
<proteinExistence type="inferred from homology"/>
<sequence>MSVIGEPVCLAPVGDVCGEAALWCEAENALYWTDVNRFLIHRIKLADNSVQSWFFDEPVVSLALTDRDGTLLVAIGSRLLFWEPATDARRDHGFRLPGWPNVRLNDGRPDPLGNFWIGSMRNNVRADGTSGEAGGTEGILYRITPSGDVTEWVHGLAISNTLTWSPDGRKFYFGDSIPNIVRVYDVAENGDISGGQTFFEGFERGGPDGSAMDAEGYLWNARFGGRCIVRVAPSGEIDRVIEMPVQNITTCTFGGPDLKTLFVTTARLEAPESDRLAGGLYAIATEVTGQRENVFRCFGG</sequence>
<feature type="domain" description="SMP-30/Gluconolactonase/LRE-like region" evidence="4">
    <location>
        <begin position="17"/>
        <end position="267"/>
    </location>
</feature>
<evidence type="ECO:0000256" key="1">
    <source>
        <dbReference type="ARBA" id="ARBA00008853"/>
    </source>
</evidence>
<comment type="cofactor">
    <cofactor evidence="3">
        <name>Zn(2+)</name>
        <dbReference type="ChEBI" id="CHEBI:29105"/>
    </cofactor>
    <text evidence="3">Binds 1 divalent metal cation per subunit.</text>
</comment>
<dbReference type="GO" id="GO:0019853">
    <property type="term" value="P:L-ascorbic acid biosynthetic process"/>
    <property type="evidence" value="ECO:0007669"/>
    <property type="project" value="TreeGrafter"/>
</dbReference>
<dbReference type="PANTHER" id="PTHR10907:SF47">
    <property type="entry name" value="REGUCALCIN"/>
    <property type="match status" value="1"/>
</dbReference>
<dbReference type="RefSeq" id="WP_092494819.1">
    <property type="nucleotide sequence ID" value="NZ_FOFG01000001.1"/>
</dbReference>
<dbReference type="EMBL" id="FOFG01000001">
    <property type="protein sequence ID" value="SEP70839.1"/>
    <property type="molecule type" value="Genomic_DNA"/>
</dbReference>
<keyword evidence="6" id="KW-1185">Reference proteome</keyword>
<dbReference type="GO" id="GO:0004341">
    <property type="term" value="F:gluconolactonase activity"/>
    <property type="evidence" value="ECO:0007669"/>
    <property type="project" value="TreeGrafter"/>
</dbReference>
<dbReference type="Pfam" id="PF08450">
    <property type="entry name" value="SGL"/>
    <property type="match status" value="1"/>
</dbReference>
<dbReference type="InterPro" id="IPR011042">
    <property type="entry name" value="6-blade_b-propeller_TolB-like"/>
</dbReference>
<dbReference type="AlphaFoldDB" id="A0A1H9A2F2"/>
<evidence type="ECO:0000256" key="2">
    <source>
        <dbReference type="PIRSR" id="PIRSR605511-1"/>
    </source>
</evidence>
<evidence type="ECO:0000313" key="5">
    <source>
        <dbReference type="EMBL" id="SEP70839.1"/>
    </source>
</evidence>
<protein>
    <submittedName>
        <fullName evidence="5">Gluconolactonase</fullName>
    </submittedName>
</protein>
<keyword evidence="3" id="KW-0479">Metal-binding</keyword>
<dbReference type="PANTHER" id="PTHR10907">
    <property type="entry name" value="REGUCALCIN"/>
    <property type="match status" value="1"/>
</dbReference>
<evidence type="ECO:0000256" key="3">
    <source>
        <dbReference type="PIRSR" id="PIRSR605511-2"/>
    </source>
</evidence>
<reference evidence="5 6" key="1">
    <citation type="submission" date="2016-10" db="EMBL/GenBank/DDBJ databases">
        <authorList>
            <person name="de Groot N.N."/>
        </authorList>
    </citation>
    <scope>NUCLEOTIDE SEQUENCE [LARGE SCALE GENOMIC DNA]</scope>
    <source>
        <strain evidence="5 6">A52C2</strain>
    </source>
</reference>
<gene>
    <name evidence="5" type="ORF">SAMN05216548_101308</name>
</gene>
<feature type="binding site" evidence="3">
    <location>
        <position position="103"/>
    </location>
    <ligand>
        <name>substrate</name>
    </ligand>
</feature>
<comment type="similarity">
    <text evidence="1">Belongs to the SMP-30/CGR1 family.</text>
</comment>
<dbReference type="GO" id="GO:0005509">
    <property type="term" value="F:calcium ion binding"/>
    <property type="evidence" value="ECO:0007669"/>
    <property type="project" value="TreeGrafter"/>
</dbReference>
<dbReference type="OrthoDB" id="2633250at2"/>
<keyword evidence="3" id="KW-0862">Zinc</keyword>
<dbReference type="Proteomes" id="UP000199647">
    <property type="component" value="Unassembled WGS sequence"/>
</dbReference>
<feature type="binding site" evidence="3">
    <location>
        <position position="208"/>
    </location>
    <ligand>
        <name>a divalent metal cation</name>
        <dbReference type="ChEBI" id="CHEBI:60240"/>
    </ligand>
</feature>
<organism evidence="5 6">
    <name type="scientific">Faunimonas pinastri</name>
    <dbReference type="NCBI Taxonomy" id="1855383"/>
    <lineage>
        <taxon>Bacteria</taxon>
        <taxon>Pseudomonadati</taxon>
        <taxon>Pseudomonadota</taxon>
        <taxon>Alphaproteobacteria</taxon>
        <taxon>Hyphomicrobiales</taxon>
        <taxon>Afifellaceae</taxon>
        <taxon>Faunimonas</taxon>
    </lineage>
</organism>
<feature type="binding site" evidence="3">
    <location>
        <position position="160"/>
    </location>
    <ligand>
        <name>a divalent metal cation</name>
        <dbReference type="ChEBI" id="CHEBI:60240"/>
    </ligand>
</feature>
<dbReference type="Gene3D" id="2.120.10.30">
    <property type="entry name" value="TolB, C-terminal domain"/>
    <property type="match status" value="1"/>
</dbReference>
<feature type="binding site" evidence="3">
    <location>
        <position position="105"/>
    </location>
    <ligand>
        <name>substrate</name>
    </ligand>
</feature>
<evidence type="ECO:0000313" key="6">
    <source>
        <dbReference type="Proteomes" id="UP000199647"/>
    </source>
</evidence>
<name>A0A1H9A2F2_9HYPH</name>
<dbReference type="InterPro" id="IPR013658">
    <property type="entry name" value="SGL"/>
</dbReference>
<dbReference type="SUPFAM" id="SSF63829">
    <property type="entry name" value="Calcium-dependent phosphotriesterase"/>
    <property type="match status" value="1"/>
</dbReference>
<evidence type="ECO:0000259" key="4">
    <source>
        <dbReference type="Pfam" id="PF08450"/>
    </source>
</evidence>
<dbReference type="STRING" id="1855383.SAMN05216548_101308"/>
<dbReference type="PRINTS" id="PR01790">
    <property type="entry name" value="SMP30FAMILY"/>
</dbReference>
<feature type="binding site" evidence="3">
    <location>
        <position position="19"/>
    </location>
    <ligand>
        <name>a divalent metal cation</name>
        <dbReference type="ChEBI" id="CHEBI:60240"/>
    </ligand>
</feature>
<accession>A0A1H9A2F2</accession>